<dbReference type="AlphaFoldDB" id="A0A3N1P156"/>
<dbReference type="RefSeq" id="WP_050659411.1">
    <property type="nucleotide sequence ID" value="NZ_JBLXAC010000006.1"/>
</dbReference>
<proteinExistence type="predicted"/>
<dbReference type="Proteomes" id="UP000268033">
    <property type="component" value="Unassembled WGS sequence"/>
</dbReference>
<dbReference type="STRING" id="584787.GCA_001247655_03954"/>
<comment type="caution">
    <text evidence="2">The sequence shown here is derived from an EMBL/GenBank/DDBJ whole genome shotgun (WGS) entry which is preliminary data.</text>
</comment>
<dbReference type="EMBL" id="RJUL01000006">
    <property type="protein sequence ID" value="ROQ25002.1"/>
    <property type="molecule type" value="Genomic_DNA"/>
</dbReference>
<name>A0A3N1P156_9GAMM</name>
<evidence type="ECO:0000313" key="3">
    <source>
        <dbReference type="Proteomes" id="UP000268033"/>
    </source>
</evidence>
<feature type="region of interest" description="Disordered" evidence="1">
    <location>
        <begin position="49"/>
        <end position="74"/>
    </location>
</feature>
<keyword evidence="3" id="KW-1185">Reference proteome</keyword>
<dbReference type="Pfam" id="PF11993">
    <property type="entry name" value="VC2046"/>
    <property type="match status" value="1"/>
</dbReference>
<accession>A0A3N1P156</accession>
<evidence type="ECO:0000256" key="1">
    <source>
        <dbReference type="SAM" id="MobiDB-lite"/>
    </source>
</evidence>
<gene>
    <name evidence="2" type="ORF">EDC28_106250</name>
</gene>
<reference evidence="2 3" key="1">
    <citation type="submission" date="2018-11" db="EMBL/GenBank/DDBJ databases">
        <title>Genomic Encyclopedia of Type Strains, Phase IV (KMG-IV): sequencing the most valuable type-strain genomes for metagenomic binning, comparative biology and taxonomic classification.</title>
        <authorList>
            <person name="Goeker M."/>
        </authorList>
    </citation>
    <scope>NUCLEOTIDE SEQUENCE [LARGE SCALE GENOMIC DNA]</scope>
    <source>
        <strain evidence="2 3">DSM 21945</strain>
    </source>
</reference>
<organism evidence="2 3">
    <name type="scientific">Gallaecimonas pentaromativorans</name>
    <dbReference type="NCBI Taxonomy" id="584787"/>
    <lineage>
        <taxon>Bacteria</taxon>
        <taxon>Pseudomonadati</taxon>
        <taxon>Pseudomonadota</taxon>
        <taxon>Gammaproteobacteria</taxon>
        <taxon>Enterobacterales</taxon>
        <taxon>Gallaecimonadaceae</taxon>
        <taxon>Gallaecimonas</taxon>
    </lineage>
</organism>
<dbReference type="InterPro" id="IPR021879">
    <property type="entry name" value="VC2046_fam"/>
</dbReference>
<protein>
    <submittedName>
        <fullName evidence="2">Ribosomal S4p-like protein</fullName>
    </submittedName>
</protein>
<dbReference type="OrthoDB" id="7061360at2"/>
<sequence length="160" mass="17152">MQINGLAFQDELTLAPQLASAVASGQRSDFALLLAMLGNDLLEKPGIASPELQQGLPKGALDTAPKRPFGADARTPARSVALSEVFHQQGMVAARLFDCLDPEPQLGRAEDARFIQDDVLADLDPKAAWQVKGEPLPARPGLTANADLGDVLSRWQQQPF</sequence>
<evidence type="ECO:0000313" key="2">
    <source>
        <dbReference type="EMBL" id="ROQ25002.1"/>
    </source>
</evidence>